<dbReference type="Proteomes" id="UP000077465">
    <property type="component" value="Chromosome"/>
</dbReference>
<sequence length="351" mass="39947">MSFRTFNQQGQKLLDSDEAVFSFVKSGRLTRLLDTPFEKNKRKYWYRAKRLGINSKLREGQADIHTPEYCMYYIDLPNAISPITGVYYDGLAKDCNPVVYLNTGYFDDMARMMFYSNGRLSDAELAKFHIYIFDVNVIKENKVGINLYGRQGNVTFSSRSMPMSLQTKTTRQSIPNNIKLLSSDEARLLTHHVTHSYDHGVDYYNNSTGSDRAMINKRKNHGVPLSELLPARITKRCVGILSPKLSVGYYPYNSSELTDAIGDHDGHYSLEFSAGETYPHFMTPVVLACVGCVDGNHIKAVPPFEHINQDGTVRAMKQELTTRNLIFSDDEVNILFSDIDNLPFPFTRRPS</sequence>
<proteinExistence type="predicted"/>
<reference evidence="1 2" key="1">
    <citation type="submission" date="2015-05" db="EMBL/GenBank/DDBJ databases">
        <authorList>
            <person name="Dickey A."/>
            <person name="Clawson M."/>
            <person name="Bono J."/>
            <person name="Loy J.D."/>
        </authorList>
    </citation>
    <scope>NUCLEOTIDE SEQUENCE [LARGE SCALE GENOMIC DNA]</scope>
    <source>
        <strain evidence="1 2">22581</strain>
    </source>
</reference>
<dbReference type="AlphaFoldDB" id="A0AAC8PUD4"/>
<protein>
    <submittedName>
        <fullName evidence="1">Uncharacterized protein</fullName>
    </submittedName>
</protein>
<organism evidence="1 2">
    <name type="scientific">Moraxella bovoculi</name>
    <dbReference type="NCBI Taxonomy" id="386891"/>
    <lineage>
        <taxon>Bacteria</taxon>
        <taxon>Pseudomonadati</taxon>
        <taxon>Pseudomonadota</taxon>
        <taxon>Gammaproteobacteria</taxon>
        <taxon>Moraxellales</taxon>
        <taxon>Moraxellaceae</taxon>
        <taxon>Moraxella</taxon>
    </lineage>
</organism>
<evidence type="ECO:0000313" key="2">
    <source>
        <dbReference type="Proteomes" id="UP000077465"/>
    </source>
</evidence>
<evidence type="ECO:0000313" key="1">
    <source>
        <dbReference type="EMBL" id="AKG07138.1"/>
    </source>
</evidence>
<gene>
    <name evidence="1" type="ORF">AAX06_01935</name>
</gene>
<dbReference type="RefSeq" id="WP_046699154.1">
    <property type="nucleotide sequence ID" value="NZ_CP011376.1"/>
</dbReference>
<accession>A0AAC8PUD4</accession>
<dbReference type="EMBL" id="CP011376">
    <property type="protein sequence ID" value="AKG07138.1"/>
    <property type="molecule type" value="Genomic_DNA"/>
</dbReference>
<name>A0AAC8PUD4_9GAMM</name>